<dbReference type="RefSeq" id="WP_267668339.1">
    <property type="nucleotide sequence ID" value="NZ_CP113117.1"/>
</dbReference>
<feature type="compositionally biased region" description="Polar residues" evidence="1">
    <location>
        <begin position="64"/>
        <end position="83"/>
    </location>
</feature>
<feature type="signal peptide" evidence="2">
    <location>
        <begin position="1"/>
        <end position="35"/>
    </location>
</feature>
<keyword evidence="2" id="KW-0732">Signal</keyword>
<protein>
    <recommendedName>
        <fullName evidence="5">BspA family leucine-rich repeat surface protein</fullName>
    </recommendedName>
</protein>
<proteinExistence type="predicted"/>
<evidence type="ECO:0008006" key="5">
    <source>
        <dbReference type="Google" id="ProtNLM"/>
    </source>
</evidence>
<feature type="region of interest" description="Disordered" evidence="1">
    <location>
        <begin position="40"/>
        <end position="105"/>
    </location>
</feature>
<dbReference type="EMBL" id="CP113117">
    <property type="protein sequence ID" value="WAD00972.1"/>
    <property type="molecule type" value="Genomic_DNA"/>
</dbReference>
<gene>
    <name evidence="3" type="ORF">ORR04_08500</name>
</gene>
<dbReference type="Proteomes" id="UP001164768">
    <property type="component" value="Chromosome"/>
</dbReference>
<accession>A0AB38X375</accession>
<dbReference type="AlphaFoldDB" id="A0AB38X375"/>
<name>A0AB38X375_LEVBR</name>
<evidence type="ECO:0000313" key="4">
    <source>
        <dbReference type="Proteomes" id="UP001164768"/>
    </source>
</evidence>
<feature type="compositionally biased region" description="Low complexity" evidence="1">
    <location>
        <begin position="42"/>
        <end position="63"/>
    </location>
</feature>
<feature type="chain" id="PRO_5044274942" description="BspA family leucine-rich repeat surface protein" evidence="2">
    <location>
        <begin position="36"/>
        <end position="225"/>
    </location>
</feature>
<organism evidence="3 4">
    <name type="scientific">Levilactobacillus brevis</name>
    <name type="common">Lactobacillus brevis</name>
    <dbReference type="NCBI Taxonomy" id="1580"/>
    <lineage>
        <taxon>Bacteria</taxon>
        <taxon>Bacillati</taxon>
        <taxon>Bacillota</taxon>
        <taxon>Bacilli</taxon>
        <taxon>Lactobacillales</taxon>
        <taxon>Lactobacillaceae</taxon>
        <taxon>Levilactobacillus</taxon>
    </lineage>
</organism>
<evidence type="ECO:0000256" key="2">
    <source>
        <dbReference type="SAM" id="SignalP"/>
    </source>
</evidence>
<sequence>MKPTTFRMRNKQRLMALMIAGTVVGLGYQADIAQADTTAVESGDSTDQSSTTSTATAKTVTLSQQSPTTTENDAAETNSSTSEKTPAAATTPIAKPIAKPAAVTPQVRAISTPTATAPQSTNSSAVTPTTTASIVKTGTFGTAPWTLDSDGNMVISAGTFRGGELGSYNHTDVKHVTFAGKVVLGTDASRLFSGWSSLTGIDGLANLDTSQTVLMDDMFSQTGLQ</sequence>
<feature type="compositionally biased region" description="Low complexity" evidence="1">
    <location>
        <begin position="84"/>
        <end position="102"/>
    </location>
</feature>
<reference evidence="3" key="1">
    <citation type="submission" date="2022-11" db="EMBL/GenBank/DDBJ databases">
        <title>Whole genome sequence of Levilactobacillus brevis SMB091.</title>
        <authorList>
            <person name="Kim J.-M."/>
            <person name="Kim O.-C."/>
            <person name="Choi Y.H."/>
            <person name="Han N.S."/>
            <person name="Hurh B."/>
        </authorList>
    </citation>
    <scope>NUCLEOTIDE SEQUENCE</scope>
    <source>
        <strain evidence="3">SMB091</strain>
    </source>
</reference>
<evidence type="ECO:0000256" key="1">
    <source>
        <dbReference type="SAM" id="MobiDB-lite"/>
    </source>
</evidence>
<evidence type="ECO:0000313" key="3">
    <source>
        <dbReference type="EMBL" id="WAD00972.1"/>
    </source>
</evidence>